<evidence type="ECO:0000259" key="8">
    <source>
        <dbReference type="PROSITE" id="PS51900"/>
    </source>
</evidence>
<dbReference type="InterPro" id="IPR010998">
    <property type="entry name" value="Integrase_recombinase_N"/>
</dbReference>
<feature type="compositionally biased region" description="Basic and acidic residues" evidence="6">
    <location>
        <begin position="73"/>
        <end position="82"/>
    </location>
</feature>
<evidence type="ECO:0000259" key="7">
    <source>
        <dbReference type="PROSITE" id="PS51898"/>
    </source>
</evidence>
<sequence>MPRRELTSAGLKAERPPETGILEIWDTLSRGLCFRLMPSGKATWSFRYRPADGGPRRRIALGDYPTVGLAEARKRADRHRGNVADGADPQGARQAKREAPTLDAVIDRFLAEHVEPKKKASTAALYRHYLKNLAGPVLGAKKAHAISRAEMATLHRDLGADRQATANRVLVTLSGVYTWAAKSGLVPEGVNPARGVERFREQGKERYLSTDELSRLGAVLRTAETEGLTWPEDDGKAASKHSRKAENRRTVLPPHVVAAFRLLLFTGCRLREILNLRWSEVDFERGLLLLPDSKTGKKAVVLNAPALEVLKGIPRLGSCVVPGDDLEKPRADLKKPWDLIRHHAGLADVRLHDLRHTHASAGAGAGLGLPIVGKLLGHRSVTTTEKYAHLDADPLRRASNTIASTLAAAMGEGASTAVVVPIGRRR</sequence>
<evidence type="ECO:0000256" key="6">
    <source>
        <dbReference type="SAM" id="MobiDB-lite"/>
    </source>
</evidence>
<proteinExistence type="inferred from homology"/>
<dbReference type="InterPro" id="IPR011010">
    <property type="entry name" value="DNA_brk_join_enz"/>
</dbReference>
<protein>
    <submittedName>
        <fullName evidence="9">Site-specific recombinase XerD</fullName>
    </submittedName>
</protein>
<keyword evidence="10" id="KW-1185">Reference proteome</keyword>
<dbReference type="PROSITE" id="PS51898">
    <property type="entry name" value="TYR_RECOMBINASE"/>
    <property type="match status" value="1"/>
</dbReference>
<reference evidence="9 10" key="1">
    <citation type="submission" date="2018-06" db="EMBL/GenBank/DDBJ databases">
        <title>Genomic Encyclopedia of Archaeal and Bacterial Type Strains, Phase II (KMG-II): from individual species to whole genera.</title>
        <authorList>
            <person name="Goeker M."/>
        </authorList>
    </citation>
    <scope>NUCLEOTIDE SEQUENCE [LARGE SCALE GENOMIC DNA]</scope>
    <source>
        <strain evidence="9 10">JCM 11668</strain>
    </source>
</reference>
<name>A0A318TG05_9BRAD</name>
<dbReference type="Gene3D" id="1.10.150.130">
    <property type="match status" value="1"/>
</dbReference>
<dbReference type="OrthoDB" id="7615137at2"/>
<dbReference type="RefSeq" id="WP_110780239.1">
    <property type="nucleotide sequence ID" value="NZ_QJTI01000005.1"/>
</dbReference>
<feature type="domain" description="Core-binding (CB)" evidence="8">
    <location>
        <begin position="100"/>
        <end position="181"/>
    </location>
</feature>
<dbReference type="InterPro" id="IPR025166">
    <property type="entry name" value="Integrase_DNA_bind_dom"/>
</dbReference>
<dbReference type="InterPro" id="IPR002104">
    <property type="entry name" value="Integrase_catalytic"/>
</dbReference>
<dbReference type="InterPro" id="IPR044068">
    <property type="entry name" value="CB"/>
</dbReference>
<evidence type="ECO:0000256" key="4">
    <source>
        <dbReference type="ARBA" id="ARBA00023172"/>
    </source>
</evidence>
<dbReference type="InterPro" id="IPR038488">
    <property type="entry name" value="Integrase_DNA-bd_sf"/>
</dbReference>
<dbReference type="Pfam" id="PF00589">
    <property type="entry name" value="Phage_integrase"/>
    <property type="match status" value="1"/>
</dbReference>
<keyword evidence="2" id="KW-0229">DNA integration</keyword>
<organism evidence="9 10">
    <name type="scientific">Rhodopseudomonas faecalis</name>
    <dbReference type="NCBI Taxonomy" id="99655"/>
    <lineage>
        <taxon>Bacteria</taxon>
        <taxon>Pseudomonadati</taxon>
        <taxon>Pseudomonadota</taxon>
        <taxon>Alphaproteobacteria</taxon>
        <taxon>Hyphomicrobiales</taxon>
        <taxon>Nitrobacteraceae</taxon>
        <taxon>Rhodopseudomonas</taxon>
    </lineage>
</organism>
<dbReference type="PROSITE" id="PS51900">
    <property type="entry name" value="CB"/>
    <property type="match status" value="1"/>
</dbReference>
<evidence type="ECO:0000256" key="1">
    <source>
        <dbReference type="ARBA" id="ARBA00008857"/>
    </source>
</evidence>
<evidence type="ECO:0000313" key="10">
    <source>
        <dbReference type="Proteomes" id="UP000248148"/>
    </source>
</evidence>
<dbReference type="EMBL" id="QJTI01000005">
    <property type="protein sequence ID" value="PYF03832.1"/>
    <property type="molecule type" value="Genomic_DNA"/>
</dbReference>
<evidence type="ECO:0000256" key="2">
    <source>
        <dbReference type="ARBA" id="ARBA00022908"/>
    </source>
</evidence>
<evidence type="ECO:0000313" key="9">
    <source>
        <dbReference type="EMBL" id="PYF03832.1"/>
    </source>
</evidence>
<dbReference type="CDD" id="cd00796">
    <property type="entry name" value="INT_Rci_Hp1_C"/>
    <property type="match status" value="1"/>
</dbReference>
<dbReference type="SUPFAM" id="SSF56349">
    <property type="entry name" value="DNA breaking-rejoining enzymes"/>
    <property type="match status" value="1"/>
</dbReference>
<dbReference type="Gene3D" id="1.10.443.10">
    <property type="entry name" value="Intergrase catalytic core"/>
    <property type="match status" value="1"/>
</dbReference>
<dbReference type="GO" id="GO:0006310">
    <property type="term" value="P:DNA recombination"/>
    <property type="evidence" value="ECO:0007669"/>
    <property type="project" value="UniProtKB-KW"/>
</dbReference>
<dbReference type="AlphaFoldDB" id="A0A318TG05"/>
<comment type="similarity">
    <text evidence="1">Belongs to the 'phage' integrase family.</text>
</comment>
<dbReference type="Pfam" id="PF13356">
    <property type="entry name" value="Arm-DNA-bind_3"/>
    <property type="match status" value="1"/>
</dbReference>
<gene>
    <name evidence="9" type="ORF">BJ122_10589</name>
</gene>
<dbReference type="GO" id="GO:0003677">
    <property type="term" value="F:DNA binding"/>
    <property type="evidence" value="ECO:0007669"/>
    <property type="project" value="UniProtKB-UniRule"/>
</dbReference>
<dbReference type="PANTHER" id="PTHR30629">
    <property type="entry name" value="PROPHAGE INTEGRASE"/>
    <property type="match status" value="1"/>
</dbReference>
<dbReference type="Proteomes" id="UP000248148">
    <property type="component" value="Unassembled WGS sequence"/>
</dbReference>
<dbReference type="Gene3D" id="3.30.160.390">
    <property type="entry name" value="Integrase, DNA-binding domain"/>
    <property type="match status" value="1"/>
</dbReference>
<feature type="region of interest" description="Disordered" evidence="6">
    <location>
        <begin position="73"/>
        <end position="98"/>
    </location>
</feature>
<dbReference type="GO" id="GO:0015074">
    <property type="term" value="P:DNA integration"/>
    <property type="evidence" value="ECO:0007669"/>
    <property type="project" value="UniProtKB-KW"/>
</dbReference>
<feature type="domain" description="Tyr recombinase" evidence="7">
    <location>
        <begin position="223"/>
        <end position="400"/>
    </location>
</feature>
<dbReference type="InterPro" id="IPR013762">
    <property type="entry name" value="Integrase-like_cat_sf"/>
</dbReference>
<dbReference type="PANTHER" id="PTHR30629:SF2">
    <property type="entry name" value="PROPHAGE INTEGRASE INTS-RELATED"/>
    <property type="match status" value="1"/>
</dbReference>
<comment type="caution">
    <text evidence="9">The sequence shown here is derived from an EMBL/GenBank/DDBJ whole genome shotgun (WGS) entry which is preliminary data.</text>
</comment>
<dbReference type="InterPro" id="IPR050808">
    <property type="entry name" value="Phage_Integrase"/>
</dbReference>
<keyword evidence="4" id="KW-0233">DNA recombination</keyword>
<accession>A0A318TG05</accession>
<evidence type="ECO:0000256" key="5">
    <source>
        <dbReference type="PROSITE-ProRule" id="PRU01248"/>
    </source>
</evidence>
<keyword evidence="3 5" id="KW-0238">DNA-binding</keyword>
<evidence type="ECO:0000256" key="3">
    <source>
        <dbReference type="ARBA" id="ARBA00023125"/>
    </source>
</evidence>